<sequence length="235" mass="25654">MSTKFLVSILLLVQSYNSVVLSSAIDDANAALNALRENVNNGISDSLKAYTVMAQEIDSTVEVTKTNAFGIISSTGDDYLAQYQAIKKSAEDSGLNVTNCVEIFEDKLMNLASVYINGLVDCVDTQVDGFIYNLEITFDILSGNILGDVFIFEQRVLKCRDDDCLSEATGEISRINAAITSQINNFLQREASDMQDYRATVDKCGVKFTSVADGQGKSYVSGFQDCVNSECSNRI</sequence>
<proteinExistence type="predicted"/>
<evidence type="ECO:0000256" key="1">
    <source>
        <dbReference type="SAM" id="SignalP"/>
    </source>
</evidence>
<protein>
    <recommendedName>
        <fullName evidence="4">Protein TsetseEP domain-containing protein</fullName>
    </recommendedName>
</protein>
<organism evidence="2 3">
    <name type="scientific">Tribolium castaneum</name>
    <name type="common">Red flour beetle</name>
    <dbReference type="NCBI Taxonomy" id="7070"/>
    <lineage>
        <taxon>Eukaryota</taxon>
        <taxon>Metazoa</taxon>
        <taxon>Ecdysozoa</taxon>
        <taxon>Arthropoda</taxon>
        <taxon>Hexapoda</taxon>
        <taxon>Insecta</taxon>
        <taxon>Pterygota</taxon>
        <taxon>Neoptera</taxon>
        <taxon>Endopterygota</taxon>
        <taxon>Coleoptera</taxon>
        <taxon>Polyphaga</taxon>
        <taxon>Cucujiformia</taxon>
        <taxon>Tenebrionidae</taxon>
        <taxon>Tenebrionidae incertae sedis</taxon>
        <taxon>Tribolium</taxon>
    </lineage>
</organism>
<reference evidence="2 3" key="2">
    <citation type="journal article" date="2010" name="Nucleic Acids Res.">
        <title>BeetleBase in 2010: revisions to provide comprehensive genomic information for Tribolium castaneum.</title>
        <authorList>
            <person name="Kim H.S."/>
            <person name="Murphy T."/>
            <person name="Xia J."/>
            <person name="Caragea D."/>
            <person name="Park Y."/>
            <person name="Beeman R.W."/>
            <person name="Lorenzen M.D."/>
            <person name="Butcher S."/>
            <person name="Manak J.R."/>
            <person name="Brown S.J."/>
        </authorList>
    </citation>
    <scope>GENOME REANNOTATION</scope>
    <source>
        <strain evidence="2 3">Georgia GA2</strain>
    </source>
</reference>
<dbReference type="EMBL" id="KQ971338">
    <property type="protein sequence ID" value="EFA02292.1"/>
    <property type="molecule type" value="Genomic_DNA"/>
</dbReference>
<evidence type="ECO:0008006" key="4">
    <source>
        <dbReference type="Google" id="ProtNLM"/>
    </source>
</evidence>
<dbReference type="Proteomes" id="UP000007266">
    <property type="component" value="Linkage group 4"/>
</dbReference>
<keyword evidence="1" id="KW-0732">Signal</keyword>
<keyword evidence="3" id="KW-1185">Reference proteome</keyword>
<feature type="chain" id="PRO_5003028809" description="Protein TsetseEP domain-containing protein" evidence="1">
    <location>
        <begin position="23"/>
        <end position="235"/>
    </location>
</feature>
<evidence type="ECO:0000313" key="3">
    <source>
        <dbReference type="Proteomes" id="UP000007266"/>
    </source>
</evidence>
<dbReference type="InParanoid" id="D2A3C7"/>
<name>D2A3C7_TRICA</name>
<accession>D2A3C7</accession>
<evidence type="ECO:0000313" key="2">
    <source>
        <dbReference type="EMBL" id="EFA02292.1"/>
    </source>
</evidence>
<dbReference type="AlphaFoldDB" id="D2A3C7"/>
<gene>
    <name evidence="2" type="primary">AUGUSTUS-3.0.2_07956</name>
    <name evidence="2" type="ORF">TcasGA2_TC007956</name>
</gene>
<dbReference type="PhylomeDB" id="D2A3C7"/>
<feature type="signal peptide" evidence="1">
    <location>
        <begin position="1"/>
        <end position="22"/>
    </location>
</feature>
<dbReference type="HOGENOM" id="CLU_1181555_0_0_1"/>
<reference evidence="2 3" key="1">
    <citation type="journal article" date="2008" name="Nature">
        <title>The genome of the model beetle and pest Tribolium castaneum.</title>
        <authorList>
            <consortium name="Tribolium Genome Sequencing Consortium"/>
            <person name="Richards S."/>
            <person name="Gibbs R.A."/>
            <person name="Weinstock G.M."/>
            <person name="Brown S.J."/>
            <person name="Denell R."/>
            <person name="Beeman R.W."/>
            <person name="Gibbs R."/>
            <person name="Beeman R.W."/>
            <person name="Brown S.J."/>
            <person name="Bucher G."/>
            <person name="Friedrich M."/>
            <person name="Grimmelikhuijzen C.J."/>
            <person name="Klingler M."/>
            <person name="Lorenzen M."/>
            <person name="Richards S."/>
            <person name="Roth S."/>
            <person name="Schroder R."/>
            <person name="Tautz D."/>
            <person name="Zdobnov E.M."/>
            <person name="Muzny D."/>
            <person name="Gibbs R.A."/>
            <person name="Weinstock G.M."/>
            <person name="Attaway T."/>
            <person name="Bell S."/>
            <person name="Buhay C.J."/>
            <person name="Chandrabose M.N."/>
            <person name="Chavez D."/>
            <person name="Clerk-Blankenburg K.P."/>
            <person name="Cree A."/>
            <person name="Dao M."/>
            <person name="Davis C."/>
            <person name="Chacko J."/>
            <person name="Dinh H."/>
            <person name="Dugan-Rocha S."/>
            <person name="Fowler G."/>
            <person name="Garner T.T."/>
            <person name="Garnes J."/>
            <person name="Gnirke A."/>
            <person name="Hawes A."/>
            <person name="Hernandez J."/>
            <person name="Hines S."/>
            <person name="Holder M."/>
            <person name="Hume J."/>
            <person name="Jhangiani S.N."/>
            <person name="Joshi V."/>
            <person name="Khan Z.M."/>
            <person name="Jackson L."/>
            <person name="Kovar C."/>
            <person name="Kowis A."/>
            <person name="Lee S."/>
            <person name="Lewis L.R."/>
            <person name="Margolis J."/>
            <person name="Morgan M."/>
            <person name="Nazareth L.V."/>
            <person name="Nguyen N."/>
            <person name="Okwuonu G."/>
            <person name="Parker D."/>
            <person name="Richards S."/>
            <person name="Ruiz S.J."/>
            <person name="Santibanez J."/>
            <person name="Savard J."/>
            <person name="Scherer S.E."/>
            <person name="Schneider B."/>
            <person name="Sodergren E."/>
            <person name="Tautz D."/>
            <person name="Vattahil S."/>
            <person name="Villasana D."/>
            <person name="White C.S."/>
            <person name="Wright R."/>
            <person name="Park Y."/>
            <person name="Beeman R.W."/>
            <person name="Lord J."/>
            <person name="Oppert B."/>
            <person name="Lorenzen M."/>
            <person name="Brown S."/>
            <person name="Wang L."/>
            <person name="Savard J."/>
            <person name="Tautz D."/>
            <person name="Richards S."/>
            <person name="Weinstock G."/>
            <person name="Gibbs R.A."/>
            <person name="Liu Y."/>
            <person name="Worley K."/>
            <person name="Weinstock G."/>
            <person name="Elsik C.G."/>
            <person name="Reese J.T."/>
            <person name="Elhaik E."/>
            <person name="Landan G."/>
            <person name="Graur D."/>
            <person name="Arensburger P."/>
            <person name="Atkinson P."/>
            <person name="Beeman R.W."/>
            <person name="Beidler J."/>
            <person name="Brown S.J."/>
            <person name="Demuth J.P."/>
            <person name="Drury D.W."/>
            <person name="Du Y.Z."/>
            <person name="Fujiwara H."/>
            <person name="Lorenzen M."/>
            <person name="Maselli V."/>
            <person name="Osanai M."/>
            <person name="Park Y."/>
            <person name="Robertson H.M."/>
            <person name="Tu Z."/>
            <person name="Wang J.J."/>
            <person name="Wang S."/>
            <person name="Richards S."/>
            <person name="Song H."/>
            <person name="Zhang L."/>
            <person name="Sodergren E."/>
            <person name="Werner D."/>
            <person name="Stanke M."/>
            <person name="Morgenstern B."/>
            <person name="Solovyev V."/>
            <person name="Kosarev P."/>
            <person name="Brown G."/>
            <person name="Chen H.C."/>
            <person name="Ermolaeva O."/>
            <person name="Hlavina W."/>
            <person name="Kapustin Y."/>
            <person name="Kiryutin B."/>
            <person name="Kitts P."/>
            <person name="Maglott D."/>
            <person name="Pruitt K."/>
            <person name="Sapojnikov V."/>
            <person name="Souvorov A."/>
            <person name="Mackey A.J."/>
            <person name="Waterhouse R.M."/>
            <person name="Wyder S."/>
            <person name="Zdobnov E.M."/>
            <person name="Zdobnov E.M."/>
            <person name="Wyder S."/>
            <person name="Kriventseva E.V."/>
            <person name="Kadowaki T."/>
            <person name="Bork P."/>
            <person name="Aranda M."/>
            <person name="Bao R."/>
            <person name="Beermann A."/>
            <person name="Berns N."/>
            <person name="Bolognesi R."/>
            <person name="Bonneton F."/>
            <person name="Bopp D."/>
            <person name="Brown S.J."/>
            <person name="Bucher G."/>
            <person name="Butts T."/>
            <person name="Chaumot A."/>
            <person name="Denell R.E."/>
            <person name="Ferrier D.E."/>
            <person name="Friedrich M."/>
            <person name="Gordon C.M."/>
            <person name="Jindra M."/>
            <person name="Klingler M."/>
            <person name="Lan Q."/>
            <person name="Lattorff H.M."/>
            <person name="Laudet V."/>
            <person name="von Levetsow C."/>
            <person name="Liu Z."/>
            <person name="Lutz R."/>
            <person name="Lynch J.A."/>
            <person name="da Fonseca R.N."/>
            <person name="Posnien N."/>
            <person name="Reuter R."/>
            <person name="Roth S."/>
            <person name="Savard J."/>
            <person name="Schinko J.B."/>
            <person name="Schmitt C."/>
            <person name="Schoppmeier M."/>
            <person name="Schroder R."/>
            <person name="Shippy T.D."/>
            <person name="Simonnet F."/>
            <person name="Marques-Souza H."/>
            <person name="Tautz D."/>
            <person name="Tomoyasu Y."/>
            <person name="Trauner J."/>
            <person name="Van der Zee M."/>
            <person name="Vervoort M."/>
            <person name="Wittkopp N."/>
            <person name="Wimmer E.A."/>
            <person name="Yang X."/>
            <person name="Jones A.K."/>
            <person name="Sattelle D.B."/>
            <person name="Ebert P.R."/>
            <person name="Nelson D."/>
            <person name="Scott J.G."/>
            <person name="Beeman R.W."/>
            <person name="Muthukrishnan S."/>
            <person name="Kramer K.J."/>
            <person name="Arakane Y."/>
            <person name="Beeman R.W."/>
            <person name="Zhu Q."/>
            <person name="Hogenkamp D."/>
            <person name="Dixit R."/>
            <person name="Oppert B."/>
            <person name="Jiang H."/>
            <person name="Zou Z."/>
            <person name="Marshall J."/>
            <person name="Elpidina E."/>
            <person name="Vinokurov K."/>
            <person name="Oppert C."/>
            <person name="Zou Z."/>
            <person name="Evans J."/>
            <person name="Lu Z."/>
            <person name="Zhao P."/>
            <person name="Sumathipala N."/>
            <person name="Altincicek B."/>
            <person name="Vilcinskas A."/>
            <person name="Williams M."/>
            <person name="Hultmark D."/>
            <person name="Hetru C."/>
            <person name="Jiang H."/>
            <person name="Grimmelikhuijzen C.J."/>
            <person name="Hauser F."/>
            <person name="Cazzamali G."/>
            <person name="Williamson M."/>
            <person name="Park Y."/>
            <person name="Li B."/>
            <person name="Tanaka Y."/>
            <person name="Predel R."/>
            <person name="Neupert S."/>
            <person name="Schachtner J."/>
            <person name="Verleyen P."/>
            <person name="Raible F."/>
            <person name="Bork P."/>
            <person name="Friedrich M."/>
            <person name="Walden K.K."/>
            <person name="Robertson H.M."/>
            <person name="Angeli S."/>
            <person name="Foret S."/>
            <person name="Bucher G."/>
            <person name="Schuetz S."/>
            <person name="Maleszka R."/>
            <person name="Wimmer E.A."/>
            <person name="Beeman R.W."/>
            <person name="Lorenzen M."/>
            <person name="Tomoyasu Y."/>
            <person name="Miller S.C."/>
            <person name="Grossmann D."/>
            <person name="Bucher G."/>
        </authorList>
    </citation>
    <scope>NUCLEOTIDE SEQUENCE [LARGE SCALE GENOMIC DNA]</scope>
    <source>
        <strain evidence="2 3">Georgia GA2</strain>
    </source>
</reference>